<keyword evidence="1" id="KW-0808">Transferase</keyword>
<dbReference type="InterPro" id="IPR014606">
    <property type="entry name" value="Heptose_7-P_kinase"/>
</dbReference>
<feature type="domain" description="GHMP kinase C-terminal" evidence="7">
    <location>
        <begin position="235"/>
        <end position="306"/>
    </location>
</feature>
<dbReference type="InterPro" id="IPR006204">
    <property type="entry name" value="GHMP_kinase_N_dom"/>
</dbReference>
<evidence type="ECO:0000256" key="1">
    <source>
        <dbReference type="ARBA" id="ARBA00022679"/>
    </source>
</evidence>
<dbReference type="PANTHER" id="PTHR32463:SF0">
    <property type="entry name" value="L-FUCOSE KINASE"/>
    <property type="match status" value="1"/>
</dbReference>
<dbReference type="PIRSF" id="PIRSF036406">
    <property type="entry name" value="Hept_kin"/>
    <property type="match status" value="1"/>
</dbReference>
<dbReference type="Proteomes" id="UP000522864">
    <property type="component" value="Unassembled WGS sequence"/>
</dbReference>
<keyword evidence="3 8" id="KW-0418">Kinase</keyword>
<dbReference type="InterPro" id="IPR001174">
    <property type="entry name" value="HddA/FKP"/>
</dbReference>
<keyword evidence="4" id="KW-0067">ATP-binding</keyword>
<name>A0A7Y7WTQ6_9PSED</name>
<comment type="caution">
    <text evidence="8">The sequence shown here is derived from an EMBL/GenBank/DDBJ whole genome shotgun (WGS) entry which is preliminary data.</text>
</comment>
<evidence type="ECO:0000256" key="3">
    <source>
        <dbReference type="ARBA" id="ARBA00022777"/>
    </source>
</evidence>
<evidence type="ECO:0000256" key="2">
    <source>
        <dbReference type="ARBA" id="ARBA00022741"/>
    </source>
</evidence>
<evidence type="ECO:0000313" key="9">
    <source>
        <dbReference type="Proteomes" id="UP000522864"/>
    </source>
</evidence>
<dbReference type="Pfam" id="PF08544">
    <property type="entry name" value="GHMP_kinases_C"/>
    <property type="match status" value="1"/>
</dbReference>
<reference evidence="8 9" key="1">
    <citation type="submission" date="2020-04" db="EMBL/GenBank/DDBJ databases">
        <title>Molecular characterization of pseudomonads from Agaricus bisporus reveal novel blotch 2 pathogens in Western Europe.</title>
        <authorList>
            <person name="Taparia T."/>
            <person name="Krijger M."/>
            <person name="Haynes E."/>
            <person name="Elpinstone J.G."/>
            <person name="Noble R."/>
            <person name="Van Der Wolf J."/>
        </authorList>
    </citation>
    <scope>NUCLEOTIDE SEQUENCE [LARGE SCALE GENOMIC DNA]</scope>
    <source>
        <strain evidence="8 9">G9001</strain>
    </source>
</reference>
<dbReference type="InterPro" id="IPR036554">
    <property type="entry name" value="GHMP_kinase_C_sf"/>
</dbReference>
<proteinExistence type="inferred from homology"/>
<dbReference type="InterPro" id="IPR020568">
    <property type="entry name" value="Ribosomal_Su5_D2-typ_SF"/>
</dbReference>
<keyword evidence="2" id="KW-0547">Nucleotide-binding</keyword>
<dbReference type="GO" id="GO:0042352">
    <property type="term" value="P:GDP-L-fucose salvage"/>
    <property type="evidence" value="ECO:0007669"/>
    <property type="project" value="TreeGrafter"/>
</dbReference>
<dbReference type="Gene3D" id="3.30.230.120">
    <property type="match status" value="1"/>
</dbReference>
<dbReference type="GO" id="GO:0005524">
    <property type="term" value="F:ATP binding"/>
    <property type="evidence" value="ECO:0007669"/>
    <property type="project" value="UniProtKB-KW"/>
</dbReference>
<evidence type="ECO:0000313" key="8">
    <source>
        <dbReference type="EMBL" id="NWB87277.1"/>
    </source>
</evidence>
<feature type="domain" description="GHMP kinase N-terminal" evidence="6">
    <location>
        <begin position="78"/>
        <end position="157"/>
    </location>
</feature>
<evidence type="ECO:0000256" key="5">
    <source>
        <dbReference type="ARBA" id="ARBA00038121"/>
    </source>
</evidence>
<evidence type="ECO:0000259" key="7">
    <source>
        <dbReference type="Pfam" id="PF08544"/>
    </source>
</evidence>
<dbReference type="InterPro" id="IPR013750">
    <property type="entry name" value="GHMP_kinase_C_dom"/>
</dbReference>
<dbReference type="SUPFAM" id="SSF54211">
    <property type="entry name" value="Ribosomal protein S5 domain 2-like"/>
    <property type="match status" value="1"/>
</dbReference>
<evidence type="ECO:0000259" key="6">
    <source>
        <dbReference type="Pfam" id="PF00288"/>
    </source>
</evidence>
<accession>A0A7Y7WTQ6</accession>
<dbReference type="PRINTS" id="PR00960">
    <property type="entry name" value="LMBPPROTEIN"/>
</dbReference>
<evidence type="ECO:0000256" key="4">
    <source>
        <dbReference type="ARBA" id="ARBA00022840"/>
    </source>
</evidence>
<sequence length="330" mass="36648">MIVTRTPYRISFFGGGTDYPGWFREEGGVVVSTSIDKYCYINCRHLPPFFDHKYRIVYSAIENVMNPNEIQHPSVREVLRYMACDRGLEIHHDGDLPARSGLGSSSSFTVGLLHALKALSGEQISQNSLAKLAIHIEQDLIKESVGSQDQIAAAYGGFNRIDFHRDGGFNVAPIILPEDRLQSLQEHLMLFFTGFSRVASEIAQSQIKNISSRHRELTQIMQMADESLSVLQAPGTLDDFGTLLHEGWCLKKSLSNRISNPDLDHIYSIARSAGATGGKLLGAGGGGFMLFFVKPELQRQVIESLKDLIHVPFQFESSGSRVVLYQPNGF</sequence>
<dbReference type="Pfam" id="PF00288">
    <property type="entry name" value="GHMP_kinases_N"/>
    <property type="match status" value="1"/>
</dbReference>
<dbReference type="EMBL" id="JACAQA010000018">
    <property type="protein sequence ID" value="NWB87277.1"/>
    <property type="molecule type" value="Genomic_DNA"/>
</dbReference>
<protein>
    <submittedName>
        <fullName evidence="8">Kinase</fullName>
    </submittedName>
</protein>
<gene>
    <name evidence="8" type="ORF">HX830_20590</name>
</gene>
<dbReference type="AlphaFoldDB" id="A0A7Y7WTQ6"/>
<dbReference type="PANTHER" id="PTHR32463">
    <property type="entry name" value="L-FUCOSE KINASE"/>
    <property type="match status" value="1"/>
</dbReference>
<dbReference type="InterPro" id="IPR052203">
    <property type="entry name" value="GHMP_Kinase-Related"/>
</dbReference>
<dbReference type="GO" id="GO:0050201">
    <property type="term" value="F:fucokinase activity"/>
    <property type="evidence" value="ECO:0007669"/>
    <property type="project" value="TreeGrafter"/>
</dbReference>
<dbReference type="SUPFAM" id="SSF55060">
    <property type="entry name" value="GHMP Kinase, C-terminal domain"/>
    <property type="match status" value="1"/>
</dbReference>
<organism evidence="8 9">
    <name type="scientific">Pseudomonas gingeri</name>
    <dbReference type="NCBI Taxonomy" id="117681"/>
    <lineage>
        <taxon>Bacteria</taxon>
        <taxon>Pseudomonadati</taxon>
        <taxon>Pseudomonadota</taxon>
        <taxon>Gammaproteobacteria</taxon>
        <taxon>Pseudomonadales</taxon>
        <taxon>Pseudomonadaceae</taxon>
        <taxon>Pseudomonas</taxon>
    </lineage>
</organism>
<comment type="similarity">
    <text evidence="5">Belongs to the GHMP kinase family.</text>
</comment>
<dbReference type="RefSeq" id="WP_177102268.1">
    <property type="nucleotide sequence ID" value="NZ_JACAQA010000018.1"/>
</dbReference>